<organism evidence="1 2">
    <name type="scientific">Saccharothrix hoggarensis</name>
    <dbReference type="NCBI Taxonomy" id="913853"/>
    <lineage>
        <taxon>Bacteria</taxon>
        <taxon>Bacillati</taxon>
        <taxon>Actinomycetota</taxon>
        <taxon>Actinomycetes</taxon>
        <taxon>Pseudonocardiales</taxon>
        <taxon>Pseudonocardiaceae</taxon>
        <taxon>Saccharothrix</taxon>
    </lineage>
</organism>
<evidence type="ECO:0000313" key="1">
    <source>
        <dbReference type="EMBL" id="MFD1148052.1"/>
    </source>
</evidence>
<keyword evidence="2" id="KW-1185">Reference proteome</keyword>
<gene>
    <name evidence="1" type="ORF">ACFQ3T_13040</name>
</gene>
<protein>
    <submittedName>
        <fullName evidence="1">Uncharacterized protein</fullName>
    </submittedName>
</protein>
<proteinExistence type="predicted"/>
<dbReference type="RefSeq" id="WP_380723495.1">
    <property type="nucleotide sequence ID" value="NZ_JBHTLK010000053.1"/>
</dbReference>
<comment type="caution">
    <text evidence="1">The sequence shown here is derived from an EMBL/GenBank/DDBJ whole genome shotgun (WGS) entry which is preliminary data.</text>
</comment>
<evidence type="ECO:0000313" key="2">
    <source>
        <dbReference type="Proteomes" id="UP001597168"/>
    </source>
</evidence>
<accession>A0ABW3QTA9</accession>
<name>A0ABW3QTA9_9PSEU</name>
<sequence>MKLEILYKDPASGSGCPTVYLAESGEFVVQGPEVDAATKDELVSVVPGETAVRLAPEVLLSAALRYVDRGRDQRAS</sequence>
<dbReference type="Proteomes" id="UP001597168">
    <property type="component" value="Unassembled WGS sequence"/>
</dbReference>
<dbReference type="EMBL" id="JBHTLK010000053">
    <property type="protein sequence ID" value="MFD1148052.1"/>
    <property type="molecule type" value="Genomic_DNA"/>
</dbReference>
<reference evidence="2" key="1">
    <citation type="journal article" date="2019" name="Int. J. Syst. Evol. Microbiol.">
        <title>The Global Catalogue of Microorganisms (GCM) 10K type strain sequencing project: providing services to taxonomists for standard genome sequencing and annotation.</title>
        <authorList>
            <consortium name="The Broad Institute Genomics Platform"/>
            <consortium name="The Broad Institute Genome Sequencing Center for Infectious Disease"/>
            <person name="Wu L."/>
            <person name="Ma J."/>
        </authorList>
    </citation>
    <scope>NUCLEOTIDE SEQUENCE [LARGE SCALE GENOMIC DNA]</scope>
    <source>
        <strain evidence="2">CCUG 60214</strain>
    </source>
</reference>